<evidence type="ECO:0000256" key="4">
    <source>
        <dbReference type="SAM" id="MobiDB-lite"/>
    </source>
</evidence>
<dbReference type="InterPro" id="IPR000792">
    <property type="entry name" value="Tscrpt_reg_LuxR_C"/>
</dbReference>
<dbReference type="AlphaFoldDB" id="A0A543B3K1"/>
<dbReference type="GO" id="GO:0006355">
    <property type="term" value="P:regulation of DNA-templated transcription"/>
    <property type="evidence" value="ECO:0007669"/>
    <property type="project" value="InterPro"/>
</dbReference>
<dbReference type="Gene3D" id="1.10.10.10">
    <property type="entry name" value="Winged helix-like DNA-binding domain superfamily/Winged helix DNA-binding domain"/>
    <property type="match status" value="1"/>
</dbReference>
<keyword evidence="8" id="KW-1185">Reference proteome</keyword>
<feature type="domain" description="HTH luxR-type" evidence="6">
    <location>
        <begin position="135"/>
        <end position="200"/>
    </location>
</feature>
<feature type="transmembrane region" description="Helical" evidence="5">
    <location>
        <begin position="75"/>
        <end position="98"/>
    </location>
</feature>
<evidence type="ECO:0000256" key="2">
    <source>
        <dbReference type="ARBA" id="ARBA00023125"/>
    </source>
</evidence>
<dbReference type="PANTHER" id="PTHR44688">
    <property type="entry name" value="DNA-BINDING TRANSCRIPTIONAL ACTIVATOR DEVR_DOSR"/>
    <property type="match status" value="1"/>
</dbReference>
<evidence type="ECO:0000256" key="1">
    <source>
        <dbReference type="ARBA" id="ARBA00023015"/>
    </source>
</evidence>
<dbReference type="PANTHER" id="PTHR44688:SF16">
    <property type="entry name" value="DNA-BINDING TRANSCRIPTIONAL ACTIVATOR DEVR_DOSR"/>
    <property type="match status" value="1"/>
</dbReference>
<sequence length="208" mass="22792">MDSGPVSTQRHDSPTEHPDEVGATSVKRRPVYTLWIRLRSSRPAMFGLGVALLFFGWAMPMVGLTFALIERGVEQWWILLAFGLLMPVIAVFTVSVALSTRLRYLGGHPAPETAQATTHSASIEPDSASSTSRTGTVPVEPLSPREQDVLVLLESGRSNREIATMLYIAPGTVKAHLSHIFRKLQATTRLQAVNHAREAGILDTPDRE</sequence>
<dbReference type="CDD" id="cd06170">
    <property type="entry name" value="LuxR_C_like"/>
    <property type="match status" value="1"/>
</dbReference>
<reference evidence="7 8" key="1">
    <citation type="submission" date="2019-06" db="EMBL/GenBank/DDBJ databases">
        <title>Sequencing the genomes of 1000 actinobacteria strains.</title>
        <authorList>
            <person name="Klenk H.-P."/>
        </authorList>
    </citation>
    <scope>NUCLEOTIDE SEQUENCE [LARGE SCALE GENOMIC DNA]</scope>
    <source>
        <strain evidence="7 8">DSM 45928</strain>
    </source>
</reference>
<dbReference type="GO" id="GO:0003677">
    <property type="term" value="F:DNA binding"/>
    <property type="evidence" value="ECO:0007669"/>
    <property type="project" value="UniProtKB-KW"/>
</dbReference>
<evidence type="ECO:0000256" key="5">
    <source>
        <dbReference type="SAM" id="Phobius"/>
    </source>
</evidence>
<keyword evidence="1" id="KW-0805">Transcription regulation</keyword>
<dbReference type="PRINTS" id="PR00038">
    <property type="entry name" value="HTHLUXR"/>
</dbReference>
<keyword evidence="2" id="KW-0238">DNA-binding</keyword>
<feature type="compositionally biased region" description="Polar residues" evidence="4">
    <location>
        <begin position="114"/>
        <end position="135"/>
    </location>
</feature>
<evidence type="ECO:0000256" key="3">
    <source>
        <dbReference type="ARBA" id="ARBA00023163"/>
    </source>
</evidence>
<evidence type="ECO:0000259" key="6">
    <source>
        <dbReference type="PROSITE" id="PS50043"/>
    </source>
</evidence>
<dbReference type="InterPro" id="IPR036388">
    <property type="entry name" value="WH-like_DNA-bd_sf"/>
</dbReference>
<organism evidence="7 8">
    <name type="scientific">Stackebrandtia endophytica</name>
    <dbReference type="NCBI Taxonomy" id="1496996"/>
    <lineage>
        <taxon>Bacteria</taxon>
        <taxon>Bacillati</taxon>
        <taxon>Actinomycetota</taxon>
        <taxon>Actinomycetes</taxon>
        <taxon>Glycomycetales</taxon>
        <taxon>Glycomycetaceae</taxon>
        <taxon>Stackebrandtia</taxon>
    </lineage>
</organism>
<keyword evidence="5" id="KW-1133">Transmembrane helix</keyword>
<comment type="caution">
    <text evidence="7">The sequence shown here is derived from an EMBL/GenBank/DDBJ whole genome shotgun (WGS) entry which is preliminary data.</text>
</comment>
<dbReference type="InterPro" id="IPR016032">
    <property type="entry name" value="Sig_transdc_resp-reg_C-effctor"/>
</dbReference>
<keyword evidence="3" id="KW-0804">Transcription</keyword>
<feature type="transmembrane region" description="Helical" evidence="5">
    <location>
        <begin position="44"/>
        <end position="69"/>
    </location>
</feature>
<gene>
    <name evidence="7" type="ORF">FB566_5030</name>
</gene>
<keyword evidence="5" id="KW-0812">Transmembrane</keyword>
<dbReference type="Pfam" id="PF00196">
    <property type="entry name" value="GerE"/>
    <property type="match status" value="1"/>
</dbReference>
<dbReference type="InParanoid" id="A0A543B3K1"/>
<accession>A0A543B3K1</accession>
<feature type="region of interest" description="Disordered" evidence="4">
    <location>
        <begin position="110"/>
        <end position="141"/>
    </location>
</feature>
<keyword evidence="5" id="KW-0472">Membrane</keyword>
<dbReference type="SUPFAM" id="SSF46894">
    <property type="entry name" value="C-terminal effector domain of the bipartite response regulators"/>
    <property type="match status" value="1"/>
</dbReference>
<evidence type="ECO:0000313" key="7">
    <source>
        <dbReference type="EMBL" id="TQL79425.1"/>
    </source>
</evidence>
<dbReference type="EMBL" id="VFOW01000001">
    <property type="protein sequence ID" value="TQL79425.1"/>
    <property type="molecule type" value="Genomic_DNA"/>
</dbReference>
<name>A0A543B3K1_9ACTN</name>
<dbReference type="Proteomes" id="UP000317043">
    <property type="component" value="Unassembled WGS sequence"/>
</dbReference>
<proteinExistence type="predicted"/>
<evidence type="ECO:0000313" key="8">
    <source>
        <dbReference type="Proteomes" id="UP000317043"/>
    </source>
</evidence>
<protein>
    <submittedName>
        <fullName evidence="7">Regulatory LuxR family protein</fullName>
    </submittedName>
</protein>
<dbReference type="OrthoDB" id="3176919at2"/>
<dbReference type="PROSITE" id="PS00622">
    <property type="entry name" value="HTH_LUXR_1"/>
    <property type="match status" value="1"/>
</dbReference>
<dbReference type="SMART" id="SM00421">
    <property type="entry name" value="HTH_LUXR"/>
    <property type="match status" value="1"/>
</dbReference>
<dbReference type="PROSITE" id="PS50043">
    <property type="entry name" value="HTH_LUXR_2"/>
    <property type="match status" value="1"/>
</dbReference>
<feature type="compositionally biased region" description="Basic and acidic residues" evidence="4">
    <location>
        <begin position="9"/>
        <end position="20"/>
    </location>
</feature>
<feature type="region of interest" description="Disordered" evidence="4">
    <location>
        <begin position="1"/>
        <end position="22"/>
    </location>
</feature>